<dbReference type="Ensembl" id="ENSDLAT00005045787.2">
    <property type="protein sequence ID" value="ENSDLAP00005042871.1"/>
    <property type="gene ID" value="ENSDLAG00005019115.2"/>
</dbReference>
<dbReference type="InterPro" id="IPR025760">
    <property type="entry name" value="Cystatin_Fetuin_A"/>
</dbReference>
<feature type="signal peptide" evidence="7">
    <location>
        <begin position="1"/>
        <end position="18"/>
    </location>
</feature>
<keyword evidence="10" id="KW-1185">Reference proteome</keyword>
<reference evidence="9" key="2">
    <citation type="submission" date="2025-09" db="UniProtKB">
        <authorList>
            <consortium name="Ensembl"/>
        </authorList>
    </citation>
    <scope>IDENTIFICATION</scope>
</reference>
<dbReference type="PROSITE" id="PS51529">
    <property type="entry name" value="CYSTATIN_FETUIN_A"/>
    <property type="match status" value="1"/>
</dbReference>
<dbReference type="InterPro" id="IPR050735">
    <property type="entry name" value="Kininogen_Fetuin_HRG"/>
</dbReference>
<evidence type="ECO:0000256" key="1">
    <source>
        <dbReference type="ARBA" id="ARBA00004613"/>
    </source>
</evidence>
<dbReference type="Pfam" id="PF00031">
    <property type="entry name" value="Cystatin"/>
    <property type="match status" value="1"/>
</dbReference>
<dbReference type="InterPro" id="IPR046350">
    <property type="entry name" value="Cystatin_sf"/>
</dbReference>
<dbReference type="Proteomes" id="UP000694389">
    <property type="component" value="Unassembled WGS sequence"/>
</dbReference>
<dbReference type="SMART" id="SM00043">
    <property type="entry name" value="CY"/>
    <property type="match status" value="2"/>
</dbReference>
<keyword evidence="6" id="KW-0325">Glycoprotein</keyword>
<dbReference type="SUPFAM" id="SSF54403">
    <property type="entry name" value="Cystatin/monellin"/>
    <property type="match status" value="2"/>
</dbReference>
<dbReference type="FunFam" id="3.10.450.10:FF:000009">
    <property type="entry name" value="Alpha-2-HS-glycoprotein 2"/>
    <property type="match status" value="1"/>
</dbReference>
<comment type="subcellular location">
    <subcellularLocation>
        <location evidence="1">Secreted</location>
    </subcellularLocation>
</comment>
<keyword evidence="4" id="KW-0677">Repeat</keyword>
<dbReference type="GeneTree" id="ENSGT00950000182930"/>
<dbReference type="InterPro" id="IPR000010">
    <property type="entry name" value="Cystatin_dom"/>
</dbReference>
<dbReference type="AlphaFoldDB" id="A0A8C4HJ01"/>
<dbReference type="PROSITE" id="PS01255">
    <property type="entry name" value="FETUIN_2"/>
    <property type="match status" value="1"/>
</dbReference>
<organism evidence="9 10">
    <name type="scientific">Dicentrarchus labrax</name>
    <name type="common">European seabass</name>
    <name type="synonym">Morone labrax</name>
    <dbReference type="NCBI Taxonomy" id="13489"/>
    <lineage>
        <taxon>Eukaryota</taxon>
        <taxon>Metazoa</taxon>
        <taxon>Chordata</taxon>
        <taxon>Craniata</taxon>
        <taxon>Vertebrata</taxon>
        <taxon>Euteleostomi</taxon>
        <taxon>Actinopterygii</taxon>
        <taxon>Neopterygii</taxon>
        <taxon>Teleostei</taxon>
        <taxon>Neoteleostei</taxon>
        <taxon>Acanthomorphata</taxon>
        <taxon>Eupercaria</taxon>
        <taxon>Moronidae</taxon>
        <taxon>Dicentrarchus</taxon>
    </lineage>
</organism>
<keyword evidence="2" id="KW-0964">Secreted</keyword>
<name>A0A8C4HJ01_DICLA</name>
<evidence type="ECO:0000256" key="6">
    <source>
        <dbReference type="ARBA" id="ARBA00023180"/>
    </source>
</evidence>
<evidence type="ECO:0000256" key="7">
    <source>
        <dbReference type="SAM" id="SignalP"/>
    </source>
</evidence>
<protein>
    <recommendedName>
        <fullName evidence="8">Cystatin fetuin-A-type domain-containing protein</fullName>
    </recommendedName>
</protein>
<dbReference type="GO" id="GO:0004869">
    <property type="term" value="F:cysteine-type endopeptidase inhibitor activity"/>
    <property type="evidence" value="ECO:0007669"/>
    <property type="project" value="InterPro"/>
</dbReference>
<dbReference type="PANTHER" id="PTHR13814:SF6">
    <property type="entry name" value="ALPHA-2-HS-GLYCOPROTEIN"/>
    <property type="match status" value="1"/>
</dbReference>
<sequence>MNLLGITVVLVLLAGVWAQVSVLRPQCDSPEAEEAALVAQDYLNGQHVHGYKYALNRIEDIKIITKPDGDNTYILEVDLLETNCHVLDPTPVANCTVRPKILTAVEGDCDVVLKKVGGALTVTAFKCKTEESTEDLCLGCPTLLPLNDTSALDFVHASLATFNNMTVDVTYTLLEVGRMSSQIVSGGPIYVAEYVVVEANCTDDVCVPLNDAMAVRGICSASGLNARHSVDCKMFSTLVKYSAAPALPPLVNVHTGSLSPKHGLRHHKLTTIHDPELSGLLSAESAESAEVVPVAPAVVDAAAAAAPTADPAAPVADPSLKFCPIHLCVQGGSTFQI</sequence>
<evidence type="ECO:0000313" key="9">
    <source>
        <dbReference type="Ensembl" id="ENSDLAP00005042871.1"/>
    </source>
</evidence>
<dbReference type="InterPro" id="IPR001363">
    <property type="entry name" value="Prot_inh_fetuin_CS"/>
</dbReference>
<evidence type="ECO:0000259" key="8">
    <source>
        <dbReference type="PROSITE" id="PS51529"/>
    </source>
</evidence>
<evidence type="ECO:0000256" key="5">
    <source>
        <dbReference type="ARBA" id="ARBA00023157"/>
    </source>
</evidence>
<dbReference type="CDD" id="cd00042">
    <property type="entry name" value="CY"/>
    <property type="match status" value="2"/>
</dbReference>
<feature type="chain" id="PRO_5034060876" description="Cystatin fetuin-A-type domain-containing protein" evidence="7">
    <location>
        <begin position="19"/>
        <end position="337"/>
    </location>
</feature>
<proteinExistence type="predicted"/>
<keyword evidence="3 7" id="KW-0732">Signal</keyword>
<accession>A0A8C4HJ01</accession>
<evidence type="ECO:0000256" key="2">
    <source>
        <dbReference type="ARBA" id="ARBA00022525"/>
    </source>
</evidence>
<feature type="domain" description="Cystatin fetuin-A-type" evidence="8">
    <location>
        <begin position="22"/>
        <end position="130"/>
    </location>
</feature>
<keyword evidence="5" id="KW-1015">Disulfide bond</keyword>
<dbReference type="GO" id="GO:0031012">
    <property type="term" value="C:extracellular matrix"/>
    <property type="evidence" value="ECO:0007669"/>
    <property type="project" value="TreeGrafter"/>
</dbReference>
<dbReference type="PANTHER" id="PTHR13814">
    <property type="entry name" value="FETUIN"/>
    <property type="match status" value="1"/>
</dbReference>
<evidence type="ECO:0000256" key="4">
    <source>
        <dbReference type="ARBA" id="ARBA00022737"/>
    </source>
</evidence>
<evidence type="ECO:0000313" key="10">
    <source>
        <dbReference type="Proteomes" id="UP000694389"/>
    </source>
</evidence>
<evidence type="ECO:0000256" key="3">
    <source>
        <dbReference type="ARBA" id="ARBA00022729"/>
    </source>
</evidence>
<dbReference type="Gene3D" id="3.10.450.10">
    <property type="match status" value="2"/>
</dbReference>
<reference evidence="9" key="1">
    <citation type="submission" date="2025-08" db="UniProtKB">
        <authorList>
            <consortium name="Ensembl"/>
        </authorList>
    </citation>
    <scope>IDENTIFICATION</scope>
</reference>
<dbReference type="GO" id="GO:0072562">
    <property type="term" value="C:blood microparticle"/>
    <property type="evidence" value="ECO:0007669"/>
    <property type="project" value="TreeGrafter"/>
</dbReference>